<comment type="caution">
    <text evidence="3">The sequence shown here is derived from an EMBL/GenBank/DDBJ whole genome shotgun (WGS) entry which is preliminary data.</text>
</comment>
<accession>A0A3L7AUC9</accession>
<evidence type="ECO:0000313" key="4">
    <source>
        <dbReference type="Proteomes" id="UP000269438"/>
    </source>
</evidence>
<evidence type="ECO:0000256" key="1">
    <source>
        <dbReference type="SAM" id="MobiDB-lite"/>
    </source>
</evidence>
<evidence type="ECO:0000313" key="3">
    <source>
        <dbReference type="EMBL" id="RLP83161.1"/>
    </source>
</evidence>
<dbReference type="Proteomes" id="UP000269438">
    <property type="component" value="Unassembled WGS sequence"/>
</dbReference>
<feature type="region of interest" description="Disordered" evidence="1">
    <location>
        <begin position="350"/>
        <end position="380"/>
    </location>
</feature>
<feature type="transmembrane region" description="Helical" evidence="2">
    <location>
        <begin position="35"/>
        <end position="55"/>
    </location>
</feature>
<reference evidence="3 4" key="1">
    <citation type="submission" date="2018-10" db="EMBL/GenBank/DDBJ databases">
        <authorList>
            <person name="Li J."/>
        </authorList>
    </citation>
    <scope>NUCLEOTIDE SEQUENCE [LARGE SCALE GENOMIC DNA]</scope>
    <source>
        <strain evidence="3 4">JCM 11654</strain>
    </source>
</reference>
<evidence type="ECO:0008006" key="5">
    <source>
        <dbReference type="Google" id="ProtNLM"/>
    </source>
</evidence>
<dbReference type="RefSeq" id="WP_121688289.1">
    <property type="nucleotide sequence ID" value="NZ_RCUY01000005.1"/>
</dbReference>
<name>A0A3L7AUC9_9MICO</name>
<feature type="transmembrane region" description="Helical" evidence="2">
    <location>
        <begin position="218"/>
        <end position="238"/>
    </location>
</feature>
<keyword evidence="2" id="KW-0472">Membrane</keyword>
<gene>
    <name evidence="3" type="ORF">D9V34_07985</name>
</gene>
<feature type="transmembrane region" description="Helical" evidence="2">
    <location>
        <begin position="250"/>
        <end position="276"/>
    </location>
</feature>
<keyword evidence="2" id="KW-1133">Transmembrane helix</keyword>
<keyword evidence="2" id="KW-0812">Transmembrane</keyword>
<proteinExistence type="predicted"/>
<organism evidence="3 4">
    <name type="scientific">Mycetocola lacteus</name>
    <dbReference type="NCBI Taxonomy" id="76637"/>
    <lineage>
        <taxon>Bacteria</taxon>
        <taxon>Bacillati</taxon>
        <taxon>Actinomycetota</taxon>
        <taxon>Actinomycetes</taxon>
        <taxon>Micrococcales</taxon>
        <taxon>Microbacteriaceae</taxon>
        <taxon>Mycetocola</taxon>
    </lineage>
</organism>
<protein>
    <recommendedName>
        <fullName evidence="5">PH domain-containing protein</fullName>
    </recommendedName>
</protein>
<feature type="transmembrane region" description="Helical" evidence="2">
    <location>
        <begin position="67"/>
        <end position="91"/>
    </location>
</feature>
<dbReference type="OrthoDB" id="5129332at2"/>
<dbReference type="AlphaFoldDB" id="A0A3L7AUC9"/>
<evidence type="ECO:0000256" key="2">
    <source>
        <dbReference type="SAM" id="Phobius"/>
    </source>
</evidence>
<dbReference type="EMBL" id="RCUY01000005">
    <property type="protein sequence ID" value="RLP83161.1"/>
    <property type="molecule type" value="Genomic_DNA"/>
</dbReference>
<sequence>MQQQVASIWRPTAEYPRGPLGLGVRVPGTGNPARLCLAFLFVPLTGASALLWFFAEEPGNPLAFLGTHWIGVVWVAMLLLVLRALIGGVWVRGDLVLVRSWWLTRRFARIDITRVSVIGGASVRLAALEFGLGAAQNARPMVGTVLFGGRIPEALFFLAEACDLPPLIASFPDPVRERAVAQNVRGVLDGPRAAESRLVRPRPAGPARWHRVRGTGTLSGLQTLPLAGLLILLGWGTLSDSGTREVTPGATLFVAWLWFAPAIFLVVRFFTTGLFVRGDTVLMIRLGFPTLIRFGEATRVDIAPSDLPWGQTLSITRSGRAITLLRHAHFPAHSARIRDEVSAALGLPLSTDPDAETAADTTASRGTEPSVGSHPDGVSG</sequence>
<keyword evidence="4" id="KW-1185">Reference proteome</keyword>